<feature type="transmembrane region" description="Helical" evidence="9">
    <location>
        <begin position="191"/>
        <end position="213"/>
    </location>
</feature>
<keyword evidence="3" id="KW-1003">Cell membrane</keyword>
<evidence type="ECO:0000313" key="11">
    <source>
        <dbReference type="Proteomes" id="UP000016587"/>
    </source>
</evidence>
<dbReference type="RefSeq" id="WP_021759641.1">
    <property type="nucleotide sequence ID" value="NC_022444.1"/>
</dbReference>
<dbReference type="eggNOG" id="COG0559">
    <property type="taxonomic scope" value="Bacteria"/>
</dbReference>
<dbReference type="GO" id="GO:0005886">
    <property type="term" value="C:plasma membrane"/>
    <property type="evidence" value="ECO:0007669"/>
    <property type="project" value="UniProtKB-SubCell"/>
</dbReference>
<feature type="transmembrane region" description="Helical" evidence="9">
    <location>
        <begin position="98"/>
        <end position="116"/>
    </location>
</feature>
<evidence type="ECO:0000256" key="8">
    <source>
        <dbReference type="ARBA" id="ARBA00037998"/>
    </source>
</evidence>
<evidence type="ECO:0000256" key="1">
    <source>
        <dbReference type="ARBA" id="ARBA00004651"/>
    </source>
</evidence>
<dbReference type="KEGG" id="dgg:DGI_1029"/>
<evidence type="ECO:0000256" key="6">
    <source>
        <dbReference type="ARBA" id="ARBA00022989"/>
    </source>
</evidence>
<feature type="transmembrane region" description="Helical" evidence="9">
    <location>
        <begin position="243"/>
        <end position="261"/>
    </location>
</feature>
<dbReference type="HOGENOM" id="CLU_039929_1_1_7"/>
<protein>
    <submittedName>
        <fullName evidence="10">Putative inner-membrane translocator</fullName>
    </submittedName>
</protein>
<gene>
    <name evidence="10" type="ORF">DGI_1029</name>
</gene>
<keyword evidence="11" id="KW-1185">Reference proteome</keyword>
<dbReference type="STRING" id="1121448.DGI_1029"/>
<organism evidence="10 11">
    <name type="scientific">Megalodesulfovibrio gigas (strain ATCC 19364 / DSM 1382 / NCIMB 9332 / VKM B-1759)</name>
    <name type="common">Desulfovibrio gigas</name>
    <dbReference type="NCBI Taxonomy" id="1121448"/>
    <lineage>
        <taxon>Bacteria</taxon>
        <taxon>Pseudomonadati</taxon>
        <taxon>Thermodesulfobacteriota</taxon>
        <taxon>Desulfovibrionia</taxon>
        <taxon>Desulfovibrionales</taxon>
        <taxon>Desulfovibrionaceae</taxon>
        <taxon>Megalodesulfovibrio</taxon>
    </lineage>
</organism>
<evidence type="ECO:0000256" key="5">
    <source>
        <dbReference type="ARBA" id="ARBA00022970"/>
    </source>
</evidence>
<dbReference type="OrthoDB" id="5293349at2"/>
<evidence type="ECO:0000313" key="10">
    <source>
        <dbReference type="EMBL" id="AGW12905.1"/>
    </source>
</evidence>
<keyword evidence="6 9" id="KW-1133">Transmembrane helix</keyword>
<dbReference type="GO" id="GO:0022857">
    <property type="term" value="F:transmembrane transporter activity"/>
    <property type="evidence" value="ECO:0007669"/>
    <property type="project" value="InterPro"/>
</dbReference>
<dbReference type="AlphaFoldDB" id="T2G8I7"/>
<evidence type="ECO:0000256" key="2">
    <source>
        <dbReference type="ARBA" id="ARBA00022448"/>
    </source>
</evidence>
<reference evidence="11" key="2">
    <citation type="submission" date="2013-07" db="EMBL/GenBank/DDBJ databases">
        <authorList>
            <person name="Morais-Silva F.O."/>
            <person name="Rezende A.M."/>
            <person name="Pimentel C."/>
            <person name="Resende D.M."/>
            <person name="Santos C.I."/>
            <person name="Clemente C."/>
            <person name="de Oliveira L.M."/>
            <person name="da Silva S.M."/>
            <person name="Costa D.A."/>
            <person name="Varela-Raposo A."/>
            <person name="Horacio E.C.A."/>
            <person name="Matos M."/>
            <person name="Flores O."/>
            <person name="Ruiz J.C."/>
            <person name="Rodrigues-Pousada C."/>
        </authorList>
    </citation>
    <scope>NUCLEOTIDE SEQUENCE [LARGE SCALE GENOMIC DNA]</scope>
    <source>
        <strain evidence="11">ATCC 19364 / DSM 1382 / NCIMB 9332 / VKM B-1759</strain>
    </source>
</reference>
<feature type="transmembrane region" description="Helical" evidence="9">
    <location>
        <begin position="136"/>
        <end position="161"/>
    </location>
</feature>
<name>T2G8I7_MEGG1</name>
<keyword evidence="2" id="KW-0813">Transport</keyword>
<evidence type="ECO:0000256" key="7">
    <source>
        <dbReference type="ARBA" id="ARBA00023136"/>
    </source>
</evidence>
<accession>T2G8I7</accession>
<feature type="transmembrane region" description="Helical" evidence="9">
    <location>
        <begin position="267"/>
        <end position="283"/>
    </location>
</feature>
<dbReference type="Proteomes" id="UP000016587">
    <property type="component" value="Chromosome"/>
</dbReference>
<dbReference type="InterPro" id="IPR052157">
    <property type="entry name" value="BCAA_transport_permease"/>
</dbReference>
<dbReference type="InterPro" id="IPR001851">
    <property type="entry name" value="ABC_transp_permease"/>
</dbReference>
<comment type="subcellular location">
    <subcellularLocation>
        <location evidence="1">Cell membrane</location>
        <topology evidence="1">Multi-pass membrane protein</topology>
    </subcellularLocation>
</comment>
<dbReference type="CDD" id="cd06582">
    <property type="entry name" value="TM_PBP1_LivH_like"/>
    <property type="match status" value="1"/>
</dbReference>
<dbReference type="PANTHER" id="PTHR11795:SF450">
    <property type="entry name" value="ABC TRANSPORTER PERMEASE PROTEIN"/>
    <property type="match status" value="1"/>
</dbReference>
<reference evidence="10 11" key="1">
    <citation type="journal article" date="2013" name="J. Bacteriol.">
        <title>Roles of HynAB and Ech, the only two hydrogenases found in the model sulfate reducer Desulfovibrio gigas.</title>
        <authorList>
            <person name="Morais-Silva F.O."/>
            <person name="Santos C.I."/>
            <person name="Rodrigues R."/>
            <person name="Pereira I.A."/>
            <person name="Rodrigues-Pousada C."/>
        </authorList>
    </citation>
    <scope>NUCLEOTIDE SEQUENCE [LARGE SCALE GENOMIC DNA]</scope>
    <source>
        <strain evidence="11">ATCC 19364 / DSM 1382 / NCIMB 9332 / VKM B-1759</strain>
    </source>
</reference>
<evidence type="ECO:0000256" key="9">
    <source>
        <dbReference type="SAM" id="Phobius"/>
    </source>
</evidence>
<feature type="transmembrane region" description="Helical" evidence="9">
    <location>
        <begin position="6"/>
        <end position="32"/>
    </location>
</feature>
<keyword evidence="5" id="KW-0029">Amino-acid transport</keyword>
<keyword evidence="7 9" id="KW-0472">Membrane</keyword>
<keyword evidence="4 9" id="KW-0812">Transmembrane</keyword>
<dbReference type="Pfam" id="PF02653">
    <property type="entry name" value="BPD_transp_2"/>
    <property type="match status" value="1"/>
</dbReference>
<feature type="transmembrane region" description="Helical" evidence="9">
    <location>
        <begin position="44"/>
        <end position="61"/>
    </location>
</feature>
<sequence length="290" mass="30795">MFSLYLAQAVTSGLALGAVYGLMALGFCLIYNASRLINFAQGELLLLSGLGILSLVQALHLHWALGILAACAWGFLLGLFLYATTLGLTMRAHPLRQLMLTVAASLIWQGLAILAWGKQPHVLPRMAPLPDLRLGLLYFSQDTVTAMVLALTAGGLLHLFLRHTRTGTAVRAVSMHPLAATLQGVNPVRTYAICFALSGALAALAALCVGPQTMLRHDMGFAIGLKGFVAATVGGYSSLGRVFLGGIFLGVLEAGLVLTFNNELKEALTFLLLIVLLVVMPLGEKHAHAR</sequence>
<proteinExistence type="inferred from homology"/>
<evidence type="ECO:0000256" key="4">
    <source>
        <dbReference type="ARBA" id="ARBA00022692"/>
    </source>
</evidence>
<feature type="transmembrane region" description="Helical" evidence="9">
    <location>
        <begin position="67"/>
        <end position="86"/>
    </location>
</feature>
<evidence type="ECO:0000256" key="3">
    <source>
        <dbReference type="ARBA" id="ARBA00022475"/>
    </source>
</evidence>
<comment type="similarity">
    <text evidence="8">Belongs to the binding-protein-dependent transport system permease family. LivHM subfamily.</text>
</comment>
<dbReference type="GO" id="GO:0006865">
    <property type="term" value="P:amino acid transport"/>
    <property type="evidence" value="ECO:0007669"/>
    <property type="project" value="UniProtKB-KW"/>
</dbReference>
<dbReference type="PATRIC" id="fig|1121448.10.peg.1031"/>
<dbReference type="PANTHER" id="PTHR11795">
    <property type="entry name" value="BRANCHED-CHAIN AMINO ACID TRANSPORT SYSTEM PERMEASE PROTEIN LIVH"/>
    <property type="match status" value="1"/>
</dbReference>
<dbReference type="EMBL" id="CP006585">
    <property type="protein sequence ID" value="AGW12905.1"/>
    <property type="molecule type" value="Genomic_DNA"/>
</dbReference>